<reference evidence="2 3" key="1">
    <citation type="submission" date="2019-01" db="EMBL/GenBank/DDBJ databases">
        <title>Halorientalis sp. F13-25 a new haloarchaeum isolated from hypersaline water.</title>
        <authorList>
            <person name="Ana D.-V."/>
            <person name="Cristina S.-P."/>
            <person name="Antonio V."/>
        </authorList>
    </citation>
    <scope>NUCLEOTIDE SEQUENCE [LARGE SCALE GENOMIC DNA]</scope>
    <source>
        <strain evidence="2 3">F13-25</strain>
    </source>
</reference>
<dbReference type="AlphaFoldDB" id="A0A498KZX9"/>
<dbReference type="InterPro" id="IPR036691">
    <property type="entry name" value="Endo/exonu/phosph_ase_sf"/>
</dbReference>
<organism evidence="2 3">
    <name type="scientific">Halorientalis pallida</name>
    <dbReference type="NCBI Taxonomy" id="2479928"/>
    <lineage>
        <taxon>Archaea</taxon>
        <taxon>Methanobacteriati</taxon>
        <taxon>Methanobacteriota</taxon>
        <taxon>Stenosarchaea group</taxon>
        <taxon>Halobacteria</taxon>
        <taxon>Halobacteriales</taxon>
        <taxon>Haloarculaceae</taxon>
        <taxon>Halorientalis</taxon>
    </lineage>
</organism>
<keyword evidence="2" id="KW-0378">Hydrolase</keyword>
<keyword evidence="2" id="KW-0540">Nuclease</keyword>
<dbReference type="Pfam" id="PF03372">
    <property type="entry name" value="Exo_endo_phos"/>
    <property type="match status" value="1"/>
</dbReference>
<dbReference type="InterPro" id="IPR050410">
    <property type="entry name" value="CCR4/nocturin_mRNA_transcr"/>
</dbReference>
<dbReference type="CDD" id="cd09083">
    <property type="entry name" value="EEP-1"/>
    <property type="match status" value="1"/>
</dbReference>
<feature type="domain" description="Endonuclease/exonuclease/phosphatase" evidence="1">
    <location>
        <begin position="14"/>
        <end position="270"/>
    </location>
</feature>
<accession>A0A498KZX9</accession>
<keyword evidence="2" id="KW-0255">Endonuclease</keyword>
<dbReference type="SUPFAM" id="SSF56219">
    <property type="entry name" value="DNase I-like"/>
    <property type="match status" value="1"/>
</dbReference>
<dbReference type="Gene3D" id="3.60.10.10">
    <property type="entry name" value="Endonuclease/exonuclease/phosphatase"/>
    <property type="match status" value="1"/>
</dbReference>
<name>A0A498KZX9_9EURY</name>
<proteinExistence type="predicted"/>
<dbReference type="PANTHER" id="PTHR12121:SF36">
    <property type="entry name" value="ENDONUCLEASE_EXONUCLEASE_PHOSPHATASE DOMAIN-CONTAINING PROTEIN"/>
    <property type="match status" value="1"/>
</dbReference>
<dbReference type="RefSeq" id="WP_129069665.1">
    <property type="nucleotide sequence ID" value="NZ_RDFA01000005.1"/>
</dbReference>
<keyword evidence="2" id="KW-0269">Exonuclease</keyword>
<dbReference type="GO" id="GO:0004519">
    <property type="term" value="F:endonuclease activity"/>
    <property type="evidence" value="ECO:0007669"/>
    <property type="project" value="UniProtKB-KW"/>
</dbReference>
<comment type="caution">
    <text evidence="2">The sequence shown here is derived from an EMBL/GenBank/DDBJ whole genome shotgun (WGS) entry which is preliminary data.</text>
</comment>
<dbReference type="GO" id="GO:0000175">
    <property type="term" value="F:3'-5'-RNA exonuclease activity"/>
    <property type="evidence" value="ECO:0007669"/>
    <property type="project" value="TreeGrafter"/>
</dbReference>
<evidence type="ECO:0000313" key="2">
    <source>
        <dbReference type="EMBL" id="RXK47813.1"/>
    </source>
</evidence>
<dbReference type="PANTHER" id="PTHR12121">
    <property type="entry name" value="CARBON CATABOLITE REPRESSOR PROTEIN 4"/>
    <property type="match status" value="1"/>
</dbReference>
<gene>
    <name evidence="2" type="ORF">EAF64_14280</name>
</gene>
<sequence length="285" mass="31162">MQDGGHWADEIRFLSYNVYYAGIESTPEWSWDSRRESVASTLRFHRPDVIALQEVWGDQLPDLRGRVDGYEWYGERAAGGEHTPVGYRRDRFEREGAGVFALSETPEELGSVDWGATYPRFATHVRLTDRVTGTTLLVVSTHLDHQSEHARVEAARLLVDWLTGTDDTVEDGSTAPIEAIDAVALAGDFNCTPGSDPYDYLTSATPLADARTVAASPHHGPSVTYAGTAPDDPDQVSKRIDHVFVTPTVDVVRTGVCAYTDADGQYPSDHLPVVADLNPGTGDES</sequence>
<evidence type="ECO:0000313" key="3">
    <source>
        <dbReference type="Proteomes" id="UP000289691"/>
    </source>
</evidence>
<dbReference type="Proteomes" id="UP000289691">
    <property type="component" value="Unassembled WGS sequence"/>
</dbReference>
<protein>
    <submittedName>
        <fullName evidence="2">Endonuclease/exonuclease/phosphatase family protein</fullName>
    </submittedName>
</protein>
<evidence type="ECO:0000259" key="1">
    <source>
        <dbReference type="Pfam" id="PF03372"/>
    </source>
</evidence>
<dbReference type="EMBL" id="RDFA01000005">
    <property type="protein sequence ID" value="RXK47813.1"/>
    <property type="molecule type" value="Genomic_DNA"/>
</dbReference>
<dbReference type="InterPro" id="IPR005135">
    <property type="entry name" value="Endo/exonuclease/phosphatase"/>
</dbReference>
<dbReference type="OrthoDB" id="200635at2157"/>
<keyword evidence="3" id="KW-1185">Reference proteome</keyword>